<feature type="domain" description="HTH cro/C1-type" evidence="4">
    <location>
        <begin position="14"/>
        <end position="56"/>
    </location>
</feature>
<dbReference type="PANTHER" id="PTHR40661:SF3">
    <property type="entry name" value="FELS-1 PROPHAGE TRANSCRIPTIONAL REGULATOR"/>
    <property type="match status" value="1"/>
</dbReference>
<keyword evidence="3" id="KW-0804">Transcription</keyword>
<accession>H1S687</accession>
<dbReference type="SUPFAM" id="SSF47413">
    <property type="entry name" value="lambda repressor-like DNA-binding domains"/>
    <property type="match status" value="1"/>
</dbReference>
<dbReference type="InterPro" id="IPR039418">
    <property type="entry name" value="LexA-like"/>
</dbReference>
<proteinExistence type="predicted"/>
<dbReference type="SUPFAM" id="SSF51306">
    <property type="entry name" value="LexA/Signal peptidase"/>
    <property type="match status" value="1"/>
</dbReference>
<dbReference type="InterPro" id="IPR015927">
    <property type="entry name" value="Peptidase_S24_S26A/B/C"/>
</dbReference>
<protein>
    <submittedName>
        <fullName evidence="5">Peptidase S24, S26A and S26B</fullName>
    </submittedName>
</protein>
<reference evidence="5 6" key="1">
    <citation type="journal article" date="2012" name="J. Bacteriol.">
        <title>De Novo Genome Project of Cupriavidus basilensis OR16.</title>
        <authorList>
            <person name="Cserhati M."/>
            <person name="Kriszt B."/>
            <person name="Szoboszlay S."/>
            <person name="Toth A."/>
            <person name="Szabo I."/>
            <person name="Tancsics A."/>
            <person name="Nagy I."/>
            <person name="Horvath B."/>
            <person name="Nagy I."/>
            <person name="Kukolya J."/>
        </authorList>
    </citation>
    <scope>NUCLEOTIDE SEQUENCE [LARGE SCALE GENOMIC DNA]</scope>
    <source>
        <strain evidence="5 6">OR16</strain>
    </source>
</reference>
<keyword evidence="1" id="KW-0805">Transcription regulation</keyword>
<evidence type="ECO:0000313" key="5">
    <source>
        <dbReference type="EMBL" id="EHP41911.1"/>
    </source>
</evidence>
<dbReference type="InterPro" id="IPR001387">
    <property type="entry name" value="Cro/C1-type_HTH"/>
</dbReference>
<dbReference type="OrthoDB" id="9791537at2"/>
<dbReference type="AlphaFoldDB" id="H1S687"/>
<evidence type="ECO:0000259" key="4">
    <source>
        <dbReference type="PROSITE" id="PS50943"/>
    </source>
</evidence>
<keyword evidence="2" id="KW-0238">DNA-binding</keyword>
<comment type="caution">
    <text evidence="5">The sequence shown here is derived from an EMBL/GenBank/DDBJ whole genome shotgun (WGS) entry which is preliminary data.</text>
</comment>
<name>H1S687_9BURK</name>
<sequence length="251" mass="26785">MQVILDETGAEAVALAKAAGVTKGTVSQWLSGQIKSIKLEYAIGIQDAYGYNALWIVMENGEKKTAAAAANDGAAQADEKLKAFAGSDFQPMPKGRQVPVVGQAQGGPDGYIGIHDYPPDQGGGWISMPTRDPSAYGLRVRGDSMRPRIKSGEFVLVEPSFEAQPGDDVVVKFRDGSVVAKELLWVRDDEVCLGSINDSVPPMTRPLETVQTIHRIAAIIPRGSPLHAITLQHDAFEASAPPTDSSHNRPA</sequence>
<organism evidence="5 6">
    <name type="scientific">Cupriavidus basilensis OR16</name>
    <dbReference type="NCBI Taxonomy" id="1127483"/>
    <lineage>
        <taxon>Bacteria</taxon>
        <taxon>Pseudomonadati</taxon>
        <taxon>Pseudomonadota</taxon>
        <taxon>Betaproteobacteria</taxon>
        <taxon>Burkholderiales</taxon>
        <taxon>Burkholderiaceae</taxon>
        <taxon>Cupriavidus</taxon>
    </lineage>
</organism>
<dbReference type="CDD" id="cd06529">
    <property type="entry name" value="S24_LexA-like"/>
    <property type="match status" value="1"/>
</dbReference>
<dbReference type="Pfam" id="PF00717">
    <property type="entry name" value="Peptidase_S24"/>
    <property type="match status" value="1"/>
</dbReference>
<dbReference type="EMBL" id="AHJE01000042">
    <property type="protein sequence ID" value="EHP41911.1"/>
    <property type="molecule type" value="Genomic_DNA"/>
</dbReference>
<dbReference type="PATRIC" id="fig|1127483.3.peg.3410"/>
<dbReference type="PROSITE" id="PS50943">
    <property type="entry name" value="HTH_CROC1"/>
    <property type="match status" value="1"/>
</dbReference>
<dbReference type="RefSeq" id="WP_006158931.1">
    <property type="nucleotide sequence ID" value="NZ_AHJE01000042.1"/>
</dbReference>
<evidence type="ECO:0000256" key="1">
    <source>
        <dbReference type="ARBA" id="ARBA00023015"/>
    </source>
</evidence>
<dbReference type="InterPro" id="IPR036286">
    <property type="entry name" value="LexA/Signal_pep-like_sf"/>
</dbReference>
<evidence type="ECO:0000313" key="6">
    <source>
        <dbReference type="Proteomes" id="UP000005808"/>
    </source>
</evidence>
<dbReference type="Proteomes" id="UP000005808">
    <property type="component" value="Unassembled WGS sequence"/>
</dbReference>
<dbReference type="Gene3D" id="2.10.109.10">
    <property type="entry name" value="Umud Fragment, subunit A"/>
    <property type="match status" value="1"/>
</dbReference>
<gene>
    <name evidence="5" type="ORF">OR16_16987</name>
</gene>
<dbReference type="Pfam" id="PF01381">
    <property type="entry name" value="HTH_3"/>
    <property type="match status" value="1"/>
</dbReference>
<dbReference type="GO" id="GO:0003677">
    <property type="term" value="F:DNA binding"/>
    <property type="evidence" value="ECO:0007669"/>
    <property type="project" value="UniProtKB-KW"/>
</dbReference>
<evidence type="ECO:0000256" key="3">
    <source>
        <dbReference type="ARBA" id="ARBA00023163"/>
    </source>
</evidence>
<evidence type="ECO:0000256" key="2">
    <source>
        <dbReference type="ARBA" id="ARBA00023125"/>
    </source>
</evidence>
<dbReference type="InterPro" id="IPR010982">
    <property type="entry name" value="Lambda_DNA-bd_dom_sf"/>
</dbReference>
<dbReference type="PANTHER" id="PTHR40661">
    <property type="match status" value="1"/>
</dbReference>